<dbReference type="AlphaFoldDB" id="A0AAV4CUA9"/>
<gene>
    <name evidence="2" type="ORF">PoB_006200800</name>
</gene>
<comment type="caution">
    <text evidence="2">The sequence shown here is derived from an EMBL/GenBank/DDBJ whole genome shotgun (WGS) entry which is preliminary data.</text>
</comment>
<accession>A0AAV4CUA9</accession>
<feature type="transmembrane region" description="Helical" evidence="1">
    <location>
        <begin position="68"/>
        <end position="86"/>
    </location>
</feature>
<evidence type="ECO:0000313" key="2">
    <source>
        <dbReference type="EMBL" id="GFO35503.1"/>
    </source>
</evidence>
<proteinExistence type="predicted"/>
<keyword evidence="1" id="KW-1133">Transmembrane helix</keyword>
<dbReference type="Proteomes" id="UP000735302">
    <property type="component" value="Unassembled WGS sequence"/>
</dbReference>
<keyword evidence="3" id="KW-1185">Reference proteome</keyword>
<keyword evidence="1" id="KW-0472">Membrane</keyword>
<protein>
    <submittedName>
        <fullName evidence="2">Uncharacterized protein</fullName>
    </submittedName>
</protein>
<organism evidence="2 3">
    <name type="scientific">Plakobranchus ocellatus</name>
    <dbReference type="NCBI Taxonomy" id="259542"/>
    <lineage>
        <taxon>Eukaryota</taxon>
        <taxon>Metazoa</taxon>
        <taxon>Spiralia</taxon>
        <taxon>Lophotrochozoa</taxon>
        <taxon>Mollusca</taxon>
        <taxon>Gastropoda</taxon>
        <taxon>Heterobranchia</taxon>
        <taxon>Euthyneura</taxon>
        <taxon>Panpulmonata</taxon>
        <taxon>Sacoglossa</taxon>
        <taxon>Placobranchoidea</taxon>
        <taxon>Plakobranchidae</taxon>
        <taxon>Plakobranchus</taxon>
    </lineage>
</organism>
<dbReference type="EMBL" id="BLXT01006999">
    <property type="protein sequence ID" value="GFO35503.1"/>
    <property type="molecule type" value="Genomic_DNA"/>
</dbReference>
<name>A0AAV4CUA9_9GAST</name>
<evidence type="ECO:0000313" key="3">
    <source>
        <dbReference type="Proteomes" id="UP000735302"/>
    </source>
</evidence>
<keyword evidence="1" id="KW-0812">Transmembrane</keyword>
<sequence length="126" mass="13985">MEQNVYTNPNIHNPEKQTWLAGGEGEPSGQAAVQPTHGILLAFVKYAERGSMTGVPYIHQSKRKVVKIIWSCLLLAACACMTFHLYSKPDNLRNKTGLVVRVATVSRIMRGHGMARPFPYPTEGFT</sequence>
<evidence type="ECO:0000256" key="1">
    <source>
        <dbReference type="SAM" id="Phobius"/>
    </source>
</evidence>
<reference evidence="2 3" key="1">
    <citation type="journal article" date="2021" name="Elife">
        <title>Chloroplast acquisition without the gene transfer in kleptoplastic sea slugs, Plakobranchus ocellatus.</title>
        <authorList>
            <person name="Maeda T."/>
            <person name="Takahashi S."/>
            <person name="Yoshida T."/>
            <person name="Shimamura S."/>
            <person name="Takaki Y."/>
            <person name="Nagai Y."/>
            <person name="Toyoda A."/>
            <person name="Suzuki Y."/>
            <person name="Arimoto A."/>
            <person name="Ishii H."/>
            <person name="Satoh N."/>
            <person name="Nishiyama T."/>
            <person name="Hasebe M."/>
            <person name="Maruyama T."/>
            <person name="Minagawa J."/>
            <person name="Obokata J."/>
            <person name="Shigenobu S."/>
        </authorList>
    </citation>
    <scope>NUCLEOTIDE SEQUENCE [LARGE SCALE GENOMIC DNA]</scope>
</reference>